<feature type="transmembrane region" description="Helical" evidence="8">
    <location>
        <begin position="436"/>
        <end position="455"/>
    </location>
</feature>
<feature type="transmembrane region" description="Helical" evidence="8">
    <location>
        <begin position="12"/>
        <end position="31"/>
    </location>
</feature>
<feature type="domain" description="Major facilitator superfamily (MFS) profile" evidence="9">
    <location>
        <begin position="18"/>
        <end position="459"/>
    </location>
</feature>
<gene>
    <name evidence="10 12" type="ORF">P152DRAFT_485940</name>
</gene>
<proteinExistence type="inferred from homology"/>
<evidence type="ECO:0000313" key="10">
    <source>
        <dbReference type="EMBL" id="KAF1807807.1"/>
    </source>
</evidence>
<dbReference type="SUPFAM" id="SSF103473">
    <property type="entry name" value="MFS general substrate transporter"/>
    <property type="match status" value="1"/>
</dbReference>
<evidence type="ECO:0000256" key="1">
    <source>
        <dbReference type="ARBA" id="ARBA00004141"/>
    </source>
</evidence>
<name>A0A6G1FPU1_9PEZI</name>
<reference evidence="10 12" key="1">
    <citation type="submission" date="2020-01" db="EMBL/GenBank/DDBJ databases">
        <authorList>
            <consortium name="DOE Joint Genome Institute"/>
            <person name="Haridas S."/>
            <person name="Albert R."/>
            <person name="Binder M."/>
            <person name="Bloem J."/>
            <person name="Labutti K."/>
            <person name="Salamov A."/>
            <person name="Andreopoulos B."/>
            <person name="Baker S.E."/>
            <person name="Barry K."/>
            <person name="Bills G."/>
            <person name="Bluhm B.H."/>
            <person name="Cannon C."/>
            <person name="Castanera R."/>
            <person name="Culley D.E."/>
            <person name="Daum C."/>
            <person name="Ezra D."/>
            <person name="Gonzalez J.B."/>
            <person name="Henrissat B."/>
            <person name="Kuo A."/>
            <person name="Liang C."/>
            <person name="Lipzen A."/>
            <person name="Lutzoni F."/>
            <person name="Magnuson J."/>
            <person name="Mondo S."/>
            <person name="Nolan M."/>
            <person name="Ohm R."/>
            <person name="Pangilinan J."/>
            <person name="Park H.-J."/>
            <person name="Ramirez L."/>
            <person name="Alfaro M."/>
            <person name="Sun H."/>
            <person name="Tritt A."/>
            <person name="Yoshinaga Y."/>
            <person name="Zwiers L.-H."/>
            <person name="Turgeon B.G."/>
            <person name="Goodwin S.B."/>
            <person name="Spatafora J.W."/>
            <person name="Crous P.W."/>
            <person name="Grigoriev I.V."/>
        </authorList>
    </citation>
    <scope>NUCLEOTIDE SEQUENCE</scope>
    <source>
        <strain evidence="10 12">CBS 781.70</strain>
    </source>
</reference>
<evidence type="ECO:0000256" key="2">
    <source>
        <dbReference type="ARBA" id="ARBA00010992"/>
    </source>
</evidence>
<feature type="transmembrane region" description="Helical" evidence="8">
    <location>
        <begin position="116"/>
        <end position="137"/>
    </location>
</feature>
<dbReference type="GO" id="GO:0016020">
    <property type="term" value="C:membrane"/>
    <property type="evidence" value="ECO:0007669"/>
    <property type="project" value="UniProtKB-SubCell"/>
</dbReference>
<dbReference type="PANTHER" id="PTHR48022">
    <property type="entry name" value="PLASTIDIC GLUCOSE TRANSPORTER 4"/>
    <property type="match status" value="1"/>
</dbReference>
<feature type="transmembrane region" description="Helical" evidence="8">
    <location>
        <begin position="366"/>
        <end position="385"/>
    </location>
</feature>
<keyword evidence="3 7" id="KW-0813">Transport</keyword>
<accession>A0A6G1FPU1</accession>
<evidence type="ECO:0000256" key="8">
    <source>
        <dbReference type="SAM" id="Phobius"/>
    </source>
</evidence>
<feature type="transmembrane region" description="Helical" evidence="8">
    <location>
        <begin position="312"/>
        <end position="332"/>
    </location>
</feature>
<keyword evidence="11" id="KW-1185">Reference proteome</keyword>
<dbReference type="PRINTS" id="PR00171">
    <property type="entry name" value="SUGRTRNSPORT"/>
</dbReference>
<comment type="similarity">
    <text evidence="2 7">Belongs to the major facilitator superfamily. Sugar transporter (TC 2.A.1.1) family.</text>
</comment>
<dbReference type="PANTHER" id="PTHR48022:SF11">
    <property type="entry name" value="MONOSACCHARIDE TRANSPORTER (HXT8), PUTATIVE (AFU_ORTHOLOGUE AFUA_2G08120)-RELATED"/>
    <property type="match status" value="1"/>
</dbReference>
<dbReference type="EMBL" id="ML975232">
    <property type="protein sequence ID" value="KAF1807807.1"/>
    <property type="molecule type" value="Genomic_DNA"/>
</dbReference>
<dbReference type="NCBIfam" id="TIGR00879">
    <property type="entry name" value="SP"/>
    <property type="match status" value="1"/>
</dbReference>
<dbReference type="InterPro" id="IPR005828">
    <property type="entry name" value="MFS_sugar_transport-like"/>
</dbReference>
<sequence length="494" mass="54822">MAEPAGKRKRINAYIVFILIFVGFGSMTYGYTASIIGTTLGQPSFIEYFALETRSNGTDLISSTNGLFQAGGVIGTLMLPWVSDRWGRKWGIAVSAFLALISGAVLAGSTDIAEFLVFRFIAGAGAFMALAAVPIWMNEVVPVHFRGGLVDIHAVCLIFGYTVQGWVGLGFYFWDGGENTWRPPLGLQCAWPFILLCGLYWIPESPRWLVMKDRMDEAQAILNKLHSDPSDPENTEARAEFYQIRKQIAIDRTLGSSWLTIMRKPSYRKRAFLAMGTTFIIQCSGVLVVNNYGPTLYKNLGFSPVKQLLYPAAWLTFALGLNAMAIWTVDLFPRQKYMAFGVLGCMLTLVVEAALVAEFVPSDNESALQAAVAMFFIYQVFYSFCLDGTQFSYLGELFPTHLRAKGIALGVAMISLTNIVWLQAAPTAFKNVGWKFYLVFIIASAIGGVVMWFYFPDTKGLPLEEIAAIFGDTDDVAVYRREIDIHGNIIEDHH</sequence>
<evidence type="ECO:0000259" key="9">
    <source>
        <dbReference type="PROSITE" id="PS50850"/>
    </source>
</evidence>
<keyword evidence="6 8" id="KW-0472">Membrane</keyword>
<dbReference type="FunFam" id="1.20.1250.20:FF:000134">
    <property type="entry name" value="MFS sugar transporter protein"/>
    <property type="match status" value="1"/>
</dbReference>
<feature type="transmembrane region" description="Helical" evidence="8">
    <location>
        <begin position="339"/>
        <end position="360"/>
    </location>
</feature>
<dbReference type="OrthoDB" id="6612291at2759"/>
<evidence type="ECO:0000256" key="3">
    <source>
        <dbReference type="ARBA" id="ARBA00022448"/>
    </source>
</evidence>
<keyword evidence="4 8" id="KW-0812">Transmembrane</keyword>
<evidence type="ECO:0000313" key="12">
    <source>
        <dbReference type="RefSeq" id="XP_033529442.1"/>
    </source>
</evidence>
<evidence type="ECO:0000313" key="11">
    <source>
        <dbReference type="Proteomes" id="UP000504638"/>
    </source>
</evidence>
<dbReference type="InterPro" id="IPR003663">
    <property type="entry name" value="Sugar/inositol_transpt"/>
</dbReference>
<dbReference type="InterPro" id="IPR050360">
    <property type="entry name" value="MFS_Sugar_Transporters"/>
</dbReference>
<evidence type="ECO:0000256" key="6">
    <source>
        <dbReference type="ARBA" id="ARBA00023136"/>
    </source>
</evidence>
<feature type="non-terminal residue" evidence="10">
    <location>
        <position position="494"/>
    </location>
</feature>
<dbReference type="Pfam" id="PF00083">
    <property type="entry name" value="Sugar_tr"/>
    <property type="match status" value="1"/>
</dbReference>
<evidence type="ECO:0000256" key="5">
    <source>
        <dbReference type="ARBA" id="ARBA00022989"/>
    </source>
</evidence>
<reference evidence="12" key="2">
    <citation type="submission" date="2020-04" db="EMBL/GenBank/DDBJ databases">
        <authorList>
            <consortium name="NCBI Genome Project"/>
        </authorList>
    </citation>
    <scope>NUCLEOTIDE SEQUENCE</scope>
    <source>
        <strain evidence="12">CBS 781.70</strain>
    </source>
</reference>
<comment type="subcellular location">
    <subcellularLocation>
        <location evidence="1">Membrane</location>
        <topology evidence="1">Multi-pass membrane protein</topology>
    </subcellularLocation>
</comment>
<reference evidence="12" key="3">
    <citation type="submission" date="2025-04" db="UniProtKB">
        <authorList>
            <consortium name="RefSeq"/>
        </authorList>
    </citation>
    <scope>IDENTIFICATION</scope>
    <source>
        <strain evidence="12">CBS 781.70</strain>
    </source>
</reference>
<evidence type="ECO:0000256" key="7">
    <source>
        <dbReference type="RuleBase" id="RU003346"/>
    </source>
</evidence>
<dbReference type="GO" id="GO:0005351">
    <property type="term" value="F:carbohydrate:proton symporter activity"/>
    <property type="evidence" value="ECO:0007669"/>
    <property type="project" value="TreeGrafter"/>
</dbReference>
<dbReference type="InterPro" id="IPR020846">
    <property type="entry name" value="MFS_dom"/>
</dbReference>
<feature type="transmembrane region" description="Helical" evidence="8">
    <location>
        <begin position="149"/>
        <end position="173"/>
    </location>
</feature>
<dbReference type="GeneID" id="54422649"/>
<dbReference type="Proteomes" id="UP000504638">
    <property type="component" value="Unplaced"/>
</dbReference>
<organism evidence="10">
    <name type="scientific">Eremomyces bilateralis CBS 781.70</name>
    <dbReference type="NCBI Taxonomy" id="1392243"/>
    <lineage>
        <taxon>Eukaryota</taxon>
        <taxon>Fungi</taxon>
        <taxon>Dikarya</taxon>
        <taxon>Ascomycota</taxon>
        <taxon>Pezizomycotina</taxon>
        <taxon>Dothideomycetes</taxon>
        <taxon>Dothideomycetes incertae sedis</taxon>
        <taxon>Eremomycetales</taxon>
        <taxon>Eremomycetaceae</taxon>
        <taxon>Eremomyces</taxon>
    </lineage>
</organism>
<dbReference type="RefSeq" id="XP_033529442.1">
    <property type="nucleotide sequence ID" value="XM_033682079.1"/>
</dbReference>
<feature type="transmembrane region" description="Helical" evidence="8">
    <location>
        <begin position="90"/>
        <end position="110"/>
    </location>
</feature>
<dbReference type="PROSITE" id="PS50850">
    <property type="entry name" value="MFS"/>
    <property type="match status" value="1"/>
</dbReference>
<dbReference type="InterPro" id="IPR036259">
    <property type="entry name" value="MFS_trans_sf"/>
</dbReference>
<evidence type="ECO:0000256" key="4">
    <source>
        <dbReference type="ARBA" id="ARBA00022692"/>
    </source>
</evidence>
<dbReference type="AlphaFoldDB" id="A0A6G1FPU1"/>
<feature type="transmembrane region" description="Helical" evidence="8">
    <location>
        <begin position="406"/>
        <end position="424"/>
    </location>
</feature>
<feature type="transmembrane region" description="Helical" evidence="8">
    <location>
        <begin position="271"/>
        <end position="292"/>
    </location>
</feature>
<protein>
    <submittedName>
        <fullName evidence="10 12">MFS transporter</fullName>
    </submittedName>
</protein>
<keyword evidence="5 8" id="KW-1133">Transmembrane helix</keyword>
<dbReference type="Gene3D" id="1.20.1250.20">
    <property type="entry name" value="MFS general substrate transporter like domains"/>
    <property type="match status" value="1"/>
</dbReference>